<organism evidence="2 3">
    <name type="scientific">Penicillium rubens (strain ATCC 28089 / DSM 1075 / NRRL 1951 / Wisconsin 54-1255)</name>
    <name type="common">Penicillium chrysogenum</name>
    <dbReference type="NCBI Taxonomy" id="500485"/>
    <lineage>
        <taxon>Eukaryota</taxon>
        <taxon>Fungi</taxon>
        <taxon>Dikarya</taxon>
        <taxon>Ascomycota</taxon>
        <taxon>Pezizomycotina</taxon>
        <taxon>Eurotiomycetes</taxon>
        <taxon>Eurotiomycetidae</taxon>
        <taxon>Eurotiales</taxon>
        <taxon>Aspergillaceae</taxon>
        <taxon>Penicillium</taxon>
        <taxon>Penicillium chrysogenum species complex</taxon>
    </lineage>
</organism>
<feature type="region of interest" description="Disordered" evidence="1">
    <location>
        <begin position="426"/>
        <end position="454"/>
    </location>
</feature>
<keyword evidence="3" id="KW-1185">Reference proteome</keyword>
<proteinExistence type="predicted"/>
<accession>B6HDS7</accession>
<dbReference type="AlphaFoldDB" id="B6HDS7"/>
<gene>
    <name evidence="2" type="ORF">Pc20g04530</name>
    <name evidence="2" type="ORF">PCH_Pc20g04530</name>
</gene>
<dbReference type="VEuPathDB" id="FungiDB:PCH_Pc20g04530"/>
<dbReference type="Proteomes" id="UP000000724">
    <property type="component" value="Contig Pc00c20"/>
</dbReference>
<sequence>MEEVMRLKLMMEDLMEDKGGYLYPGGLERVWRVRKYPCTWGVLQGTPHFSTSPLQLSAPLHAKLYLVWRICTVLVSRRTTFEGPKSWLASICEWAPVHIMSEVALSPHGHFRWRQNAETPGNKRGLGYEVDTIWDFRGPRRYCRLELHRDRGVMNCSLQGDRMYEAMRGADREGNRTSEKHWFVGGIEKGAGENSVLGLPEGVGSAMYSVNKDQLKLAKVKEKLRGVYRRRDPVRTHDSRRGRKEGVRCALWMKLADENIPVSCWFRRGIVMETARTRKGIKKQSVLSEWKLYKRARESARDQAIGEAFMPNNPQGHCSKYSRPVKGRMDDNGSIGMEEGYTPIDSPGSWATSEDNARQCERTGHLSPPLSIFTDESECNRRIGATAVRYTVSFERRCQMGDEDMSTVYQPSSKTSKWPCSRFKKPGTGQWGGRVDGDGGEESEESEGIGKPDRITSRGISGWLRKMVTVTKASSILFVAGFMMKPALLAQFQCVDSMATGIRLPRLLVRAVHNHSTTITITLAGISASSVTTITSCPAPAGGLRHRSTSCYARKRTTLLGTGPANPHNH</sequence>
<evidence type="ECO:0000256" key="1">
    <source>
        <dbReference type="SAM" id="MobiDB-lite"/>
    </source>
</evidence>
<evidence type="ECO:0000313" key="3">
    <source>
        <dbReference type="Proteomes" id="UP000000724"/>
    </source>
</evidence>
<dbReference type="OMA" id="NARQCER"/>
<evidence type="ECO:0000313" key="2">
    <source>
        <dbReference type="EMBL" id="CAP85782.1"/>
    </source>
</evidence>
<protein>
    <submittedName>
        <fullName evidence="2">Uncharacterized protein</fullName>
    </submittedName>
</protein>
<dbReference type="HOGENOM" id="CLU_478250_0_0_1"/>
<dbReference type="EMBL" id="AM920435">
    <property type="protein sequence ID" value="CAP85782.1"/>
    <property type="molecule type" value="Genomic_DNA"/>
</dbReference>
<feature type="compositionally biased region" description="Acidic residues" evidence="1">
    <location>
        <begin position="438"/>
        <end position="447"/>
    </location>
</feature>
<name>B6HDS7_PENRW</name>
<reference evidence="2 3" key="1">
    <citation type="journal article" date="2008" name="Nat. Biotechnol.">
        <title>Genome sequencing and analysis of the filamentous fungus Penicillium chrysogenum.</title>
        <authorList>
            <person name="van den Berg M.A."/>
            <person name="Albang R."/>
            <person name="Albermann K."/>
            <person name="Badger J.H."/>
            <person name="Daran J.-M."/>
            <person name="Driessen A.J.M."/>
            <person name="Garcia-Estrada C."/>
            <person name="Fedorova N.D."/>
            <person name="Harris D.M."/>
            <person name="Heijne W.H.M."/>
            <person name="Joardar V.S."/>
            <person name="Kiel J.A.K.W."/>
            <person name="Kovalchuk A."/>
            <person name="Martin J.F."/>
            <person name="Nierman W.C."/>
            <person name="Nijland J.G."/>
            <person name="Pronk J.T."/>
            <person name="Roubos J.A."/>
            <person name="van der Klei I.J."/>
            <person name="van Peij N.N.M.E."/>
            <person name="Veenhuis M."/>
            <person name="von Doehren H."/>
            <person name="Wagner C."/>
            <person name="Wortman J.R."/>
            <person name="Bovenberg R.A.L."/>
        </authorList>
    </citation>
    <scope>NUCLEOTIDE SEQUENCE [LARGE SCALE GENOMIC DNA]</scope>
    <source>
        <strain evidence="3">ATCC 28089 / DSM 1075 / NRRL 1951 / Wisconsin 54-1255</strain>
    </source>
</reference>